<evidence type="ECO:0000256" key="1">
    <source>
        <dbReference type="SAM" id="SignalP"/>
    </source>
</evidence>
<protein>
    <submittedName>
        <fullName evidence="3">Uncharacterized protein</fullName>
    </submittedName>
</protein>
<dbReference type="Proteomes" id="UP000077202">
    <property type="component" value="Unassembled WGS sequence"/>
</dbReference>
<dbReference type="PANTHER" id="PTHR35702:SF1">
    <property type="entry name" value="EXPRESSED PROTEIN"/>
    <property type="match status" value="1"/>
</dbReference>
<evidence type="ECO:0000313" key="4">
    <source>
        <dbReference type="Proteomes" id="UP000077202"/>
    </source>
</evidence>
<dbReference type="PANTHER" id="PTHR35702">
    <property type="entry name" value="EXPRESSED PROTEIN"/>
    <property type="match status" value="1"/>
</dbReference>
<feature type="signal peptide" evidence="1">
    <location>
        <begin position="1"/>
        <end position="33"/>
    </location>
</feature>
<evidence type="ECO:0000313" key="3">
    <source>
        <dbReference type="EMBL" id="OAE35240.1"/>
    </source>
</evidence>
<evidence type="ECO:0000313" key="2">
    <source>
        <dbReference type="EMBL" id="BBN10900.1"/>
    </source>
</evidence>
<organism evidence="3 4">
    <name type="scientific">Marchantia polymorpha subsp. ruderalis</name>
    <dbReference type="NCBI Taxonomy" id="1480154"/>
    <lineage>
        <taxon>Eukaryota</taxon>
        <taxon>Viridiplantae</taxon>
        <taxon>Streptophyta</taxon>
        <taxon>Embryophyta</taxon>
        <taxon>Marchantiophyta</taxon>
        <taxon>Marchantiopsida</taxon>
        <taxon>Marchantiidae</taxon>
        <taxon>Marchantiales</taxon>
        <taxon>Marchantiaceae</taxon>
        <taxon>Marchantia</taxon>
    </lineage>
</organism>
<accession>A0A176WQ47</accession>
<evidence type="ECO:0000313" key="5">
    <source>
        <dbReference type="Proteomes" id="UP001162541"/>
    </source>
</evidence>
<feature type="chain" id="PRO_5042333836" evidence="1">
    <location>
        <begin position="34"/>
        <end position="233"/>
    </location>
</feature>
<reference evidence="3 4" key="1">
    <citation type="submission" date="2016-03" db="EMBL/GenBank/DDBJ databases">
        <title>Mechanisms controlling the formation of the plant cell surface in tip-growing cells are functionally conserved among land plants.</title>
        <authorList>
            <person name="Honkanen S."/>
            <person name="Jones V.A."/>
            <person name="Morieri G."/>
            <person name="Champion C."/>
            <person name="Hetherington A.J."/>
            <person name="Kelly S."/>
            <person name="Saint-Marcoux D."/>
            <person name="Proust H."/>
            <person name="Prescott H."/>
            <person name="Dolan L."/>
        </authorList>
    </citation>
    <scope>NUCLEOTIDE SEQUENCE [LARGE SCALE GENOMIC DNA]</scope>
    <source>
        <strain evidence="4">cv. Tak-1 and cv. Tak-2</strain>
        <tissue evidence="3">Whole gametophyte</tissue>
    </source>
</reference>
<dbReference type="AlphaFoldDB" id="A0A176WQ47"/>
<proteinExistence type="predicted"/>
<reference evidence="5" key="3">
    <citation type="journal article" date="2020" name="Curr. Biol.">
        <title>Chromatin organization in early land plants reveals an ancestral association between H3K27me3, transposons, and constitutive heterochromatin.</title>
        <authorList>
            <person name="Montgomery S.A."/>
            <person name="Tanizawa Y."/>
            <person name="Galik B."/>
            <person name="Wang N."/>
            <person name="Ito T."/>
            <person name="Mochizuki T."/>
            <person name="Akimcheva S."/>
            <person name="Bowman J.L."/>
            <person name="Cognat V."/>
            <person name="Marechal-Drouard L."/>
            <person name="Ekker H."/>
            <person name="Hong S.F."/>
            <person name="Kohchi T."/>
            <person name="Lin S.S."/>
            <person name="Liu L.D."/>
            <person name="Nakamura Y."/>
            <person name="Valeeva L.R."/>
            <person name="Shakirov E.V."/>
            <person name="Shippen D.E."/>
            <person name="Wei W.L."/>
            <person name="Yagura M."/>
            <person name="Yamaoka S."/>
            <person name="Yamato K.T."/>
            <person name="Liu C."/>
            <person name="Berger F."/>
        </authorList>
    </citation>
    <scope>NUCLEOTIDE SEQUENCE [LARGE SCALE GENOMIC DNA]</scope>
    <source>
        <strain evidence="5">Tak-1</strain>
    </source>
</reference>
<gene>
    <name evidence="3" type="ORF">AXG93_1162s1160</name>
    <name evidence="2" type="ORF">Mp_5g07390</name>
</gene>
<keyword evidence="1" id="KW-0732">Signal</keyword>
<dbReference type="EMBL" id="AP019870">
    <property type="protein sequence ID" value="BBN10900.1"/>
    <property type="molecule type" value="Genomic_DNA"/>
</dbReference>
<dbReference type="Proteomes" id="UP001162541">
    <property type="component" value="Chromosome 5"/>
</dbReference>
<sequence length="233" mass="24980">MAGKVTSSLKFLLGGFVIAVLWMSAQMSREALGAHNLSRTEDLSWTDCLDMSTGSVACAVKQVAKLYTFSIRGGYVEKAKSRAYEVAYHKSITEGLAINVARDKATKLGKEAGKIASRKHKRITGPLIAGAWDFFEVMYYGGTLVEGSMKAAGTLGGTWVGGFLGELKLGRIGYMIGSQVGSWIGGEVGLMVYDVCNGMRLLTAAVTDFVNGVSPEQVEFTEGETVDSVSDYR</sequence>
<reference evidence="2" key="2">
    <citation type="journal article" date="2019" name="Curr. Biol.">
        <title>Chromatin organization in early land plants reveals an ancestral association between H3K27me3, transposons, and constitutive heterochromatin.</title>
        <authorList>
            <person name="Montgomery S.A."/>
            <person name="Tanizawa Y."/>
            <person name="Galik B."/>
            <person name="Wang N."/>
            <person name="Ito T."/>
            <person name="Mochizuki T."/>
            <person name="Akimcheva S."/>
            <person name="Bowman J."/>
            <person name="Cognat V."/>
            <person name="Drouard L."/>
            <person name="Ekker H."/>
            <person name="Houng S."/>
            <person name="Kohchi T."/>
            <person name="Lin S."/>
            <person name="Liu L.D."/>
            <person name="Nakamura Y."/>
            <person name="Valeeva L.R."/>
            <person name="Shakirov E.V."/>
            <person name="Shippen D.E."/>
            <person name="Wei W."/>
            <person name="Yagura M."/>
            <person name="Yamaoka S."/>
            <person name="Yamato K.T."/>
            <person name="Liu C."/>
            <person name="Berger F."/>
        </authorList>
    </citation>
    <scope>NUCLEOTIDE SEQUENCE [LARGE SCALE GENOMIC DNA]</scope>
    <source>
        <strain evidence="2">Tak-1</strain>
    </source>
</reference>
<dbReference type="EMBL" id="LVLJ01000219">
    <property type="protein sequence ID" value="OAE35240.1"/>
    <property type="molecule type" value="Genomic_DNA"/>
</dbReference>
<keyword evidence="4" id="KW-1185">Reference proteome</keyword>
<name>A0A176WQ47_MARPO</name>